<dbReference type="Gene3D" id="3.40.50.300">
    <property type="entry name" value="P-loop containing nucleotide triphosphate hydrolases"/>
    <property type="match status" value="1"/>
</dbReference>
<organism evidence="6 7">
    <name type="scientific">Ornithinibacillus bavariensis</name>
    <dbReference type="NCBI Taxonomy" id="545502"/>
    <lineage>
        <taxon>Bacteria</taxon>
        <taxon>Bacillati</taxon>
        <taxon>Bacillota</taxon>
        <taxon>Bacilli</taxon>
        <taxon>Bacillales</taxon>
        <taxon>Bacillaceae</taxon>
        <taxon>Ornithinibacillus</taxon>
    </lineage>
</organism>
<proteinExistence type="inferred from homology"/>
<dbReference type="InterPro" id="IPR027417">
    <property type="entry name" value="P-loop_NTPase"/>
</dbReference>
<name>A0A919X794_9BACI</name>
<evidence type="ECO:0000256" key="3">
    <source>
        <dbReference type="ARBA" id="ARBA00022741"/>
    </source>
</evidence>
<protein>
    <submittedName>
        <fullName evidence="6">ABC transporter ATP-binding protein</fullName>
    </submittedName>
</protein>
<evidence type="ECO:0000256" key="1">
    <source>
        <dbReference type="ARBA" id="ARBA00005417"/>
    </source>
</evidence>
<dbReference type="InterPro" id="IPR003439">
    <property type="entry name" value="ABC_transporter-like_ATP-bd"/>
</dbReference>
<evidence type="ECO:0000313" key="6">
    <source>
        <dbReference type="EMBL" id="GIO27064.1"/>
    </source>
</evidence>
<dbReference type="Proteomes" id="UP000676917">
    <property type="component" value="Unassembled WGS sequence"/>
</dbReference>
<dbReference type="PANTHER" id="PTHR43335">
    <property type="entry name" value="ABC TRANSPORTER, ATP-BINDING PROTEIN"/>
    <property type="match status" value="1"/>
</dbReference>
<dbReference type="GO" id="GO:0005524">
    <property type="term" value="F:ATP binding"/>
    <property type="evidence" value="ECO:0007669"/>
    <property type="project" value="UniProtKB-KW"/>
</dbReference>
<evidence type="ECO:0000259" key="5">
    <source>
        <dbReference type="PROSITE" id="PS50893"/>
    </source>
</evidence>
<dbReference type="InterPro" id="IPR017871">
    <property type="entry name" value="ABC_transporter-like_CS"/>
</dbReference>
<reference evidence="6" key="1">
    <citation type="submission" date="2021-03" db="EMBL/GenBank/DDBJ databases">
        <title>Antimicrobial resistance genes in bacteria isolated from Japanese honey, and their potential for conferring macrolide and lincosamide resistance in the American foulbrood pathogen Paenibacillus larvae.</title>
        <authorList>
            <person name="Okamoto M."/>
            <person name="Kumagai M."/>
            <person name="Kanamori H."/>
            <person name="Takamatsu D."/>
        </authorList>
    </citation>
    <scope>NUCLEOTIDE SEQUENCE</scope>
    <source>
        <strain evidence="6">J43TS3</strain>
    </source>
</reference>
<dbReference type="PROSITE" id="PS50893">
    <property type="entry name" value="ABC_TRANSPORTER_2"/>
    <property type="match status" value="1"/>
</dbReference>
<dbReference type="GO" id="GO:0016887">
    <property type="term" value="F:ATP hydrolysis activity"/>
    <property type="evidence" value="ECO:0007669"/>
    <property type="project" value="InterPro"/>
</dbReference>
<dbReference type="SUPFAM" id="SSF52540">
    <property type="entry name" value="P-loop containing nucleoside triphosphate hydrolases"/>
    <property type="match status" value="1"/>
</dbReference>
<sequence>MVVLSQSNFNNRFKGRYLLDNTAMKLINLKKSIGKKQIIKGLEFEIKSGEVFGFLGPNGAGKTTTIRMMVGLMRITEGDVVIQGKSIKHHYKEAIREVGAIVENPEMYPFMTGLQNLNHFARMIPGISKERVQEVISLVGLEKAIKQKVNKYSLGMRQRLGIAQALLHKPSVLILDEPTNGLDPAGIREIRQYIRRLATEENVAVIISSHLLSEIELMCDRIAVIKNGELVAIQSVSPIADDIEELVCRVQLEAKPANKAISIMKEEFGMDGDFDRGLIHFHCQRELIPNVIQSFVKNDISIYRVEVSKATLEDKFFDLIGENTIG</sequence>
<comment type="similarity">
    <text evidence="1">Belongs to the ABC transporter superfamily.</text>
</comment>
<gene>
    <name evidence="6" type="primary">bcrA_1</name>
    <name evidence="6" type="ORF">J43TS3_16750</name>
</gene>
<dbReference type="AlphaFoldDB" id="A0A919X794"/>
<feature type="domain" description="ABC transporter" evidence="5">
    <location>
        <begin position="24"/>
        <end position="252"/>
    </location>
</feature>
<keyword evidence="2" id="KW-0813">Transport</keyword>
<dbReference type="SMART" id="SM00382">
    <property type="entry name" value="AAA"/>
    <property type="match status" value="1"/>
</dbReference>
<keyword evidence="3" id="KW-0547">Nucleotide-binding</keyword>
<dbReference type="InterPro" id="IPR003593">
    <property type="entry name" value="AAA+_ATPase"/>
</dbReference>
<dbReference type="Pfam" id="PF00005">
    <property type="entry name" value="ABC_tran"/>
    <property type="match status" value="1"/>
</dbReference>
<dbReference type="PANTHER" id="PTHR43335:SF4">
    <property type="entry name" value="ABC TRANSPORTER, ATP-BINDING PROTEIN"/>
    <property type="match status" value="1"/>
</dbReference>
<dbReference type="PROSITE" id="PS00211">
    <property type="entry name" value="ABC_TRANSPORTER_1"/>
    <property type="match status" value="1"/>
</dbReference>
<evidence type="ECO:0000256" key="4">
    <source>
        <dbReference type="ARBA" id="ARBA00022840"/>
    </source>
</evidence>
<keyword evidence="7" id="KW-1185">Reference proteome</keyword>
<dbReference type="EMBL" id="BORP01000002">
    <property type="protein sequence ID" value="GIO27064.1"/>
    <property type="molecule type" value="Genomic_DNA"/>
</dbReference>
<keyword evidence="4 6" id="KW-0067">ATP-binding</keyword>
<evidence type="ECO:0000256" key="2">
    <source>
        <dbReference type="ARBA" id="ARBA00022448"/>
    </source>
</evidence>
<comment type="caution">
    <text evidence="6">The sequence shown here is derived from an EMBL/GenBank/DDBJ whole genome shotgun (WGS) entry which is preliminary data.</text>
</comment>
<accession>A0A919X794</accession>
<evidence type="ECO:0000313" key="7">
    <source>
        <dbReference type="Proteomes" id="UP000676917"/>
    </source>
</evidence>